<dbReference type="NCBIfam" id="TIGR02348">
    <property type="entry name" value="GroEL"/>
    <property type="match status" value="1"/>
</dbReference>
<feature type="compositionally biased region" description="Gly residues" evidence="9">
    <location>
        <begin position="536"/>
        <end position="548"/>
    </location>
</feature>
<dbReference type="GO" id="GO:0005524">
    <property type="term" value="F:ATP binding"/>
    <property type="evidence" value="ECO:0007669"/>
    <property type="project" value="UniProtKB-UniRule"/>
</dbReference>
<organism evidence="10 11">
    <name type="scientific">Candidatus Nealsonbacteria bacterium CG23_combo_of_CG06-09_8_20_14_all_39_17</name>
    <dbReference type="NCBI Taxonomy" id="1974722"/>
    <lineage>
        <taxon>Bacteria</taxon>
        <taxon>Candidatus Nealsoniibacteriota</taxon>
    </lineage>
</organism>
<dbReference type="SUPFAM" id="SSF52029">
    <property type="entry name" value="GroEL apical domain-like"/>
    <property type="match status" value="1"/>
</dbReference>
<evidence type="ECO:0000313" key="11">
    <source>
        <dbReference type="Proteomes" id="UP000229976"/>
    </source>
</evidence>
<evidence type="ECO:0000256" key="1">
    <source>
        <dbReference type="ARBA" id="ARBA00006607"/>
    </source>
</evidence>
<feature type="binding site" evidence="6">
    <location>
        <position position="498"/>
    </location>
    <ligand>
        <name>ATP</name>
        <dbReference type="ChEBI" id="CHEBI:30616"/>
    </ligand>
</feature>
<dbReference type="Proteomes" id="UP000229976">
    <property type="component" value="Unassembled WGS sequence"/>
</dbReference>
<feature type="region of interest" description="Disordered" evidence="9">
    <location>
        <begin position="529"/>
        <end position="548"/>
    </location>
</feature>
<evidence type="ECO:0000256" key="3">
    <source>
        <dbReference type="ARBA" id="ARBA00022840"/>
    </source>
</evidence>
<sequence length="548" mass="58505">MSSKQILFDEDARRKMKIGVDKLANAVKVTLGSKGRNVVLDRGFGSPTITNDGVTIAKEIELEDRVENLGAEIVKEVAEKANSMAGDGTTTAVLLAQAMISEGLRNVTAGSNPLSLKRGIQKGVEAVVSNLKQIAKPVSGTKELAQVASISAEDTEMGNLIAEVMGEVGKDGVITIEESKTFGLSKETVEGLQFDNGYISPYMITDVEKMEAIYDDVKILITDKKVSSLQEILPILEKVAKTGSKELVIIAEDVEGEALATLVVNKIRGIFNTLAIKAPGFGDRKKDMLQDIAIVTGGQVISEEAGLKLETIELNQLGSARRVVSSKENTTIVEGKGKKDVISARVSQLKKQMLKTDSDFDKEKMQERLAKLSGGVAVIKVGAATEVEQRARQHKLEDALSATKAAAEEGIVPGGGTALLRCISALDKVDVKGDEKIGLKILKRTLEEPIRQMAQNAGIDGSVVAEEVKKRIVAGEVNFGFNTEKMVYEDLMKSGIVDPVKVVRSSLENATSAAAMLLTTECVVAEKPEEKKNEGMPGGMGGMGSMGM</sequence>
<keyword evidence="2 6" id="KW-0547">Nucleotide-binding</keyword>
<comment type="caution">
    <text evidence="6">Lacks conserved residue(s) required for the propagation of feature annotation.</text>
</comment>
<feature type="binding site" evidence="6">
    <location>
        <position position="415"/>
    </location>
    <ligand>
        <name>ATP</name>
        <dbReference type="ChEBI" id="CHEBI:30616"/>
    </ligand>
</feature>
<dbReference type="InterPro" id="IPR027410">
    <property type="entry name" value="TCP-1-like_intermed_sf"/>
</dbReference>
<name>A0A2G9YVS1_9BACT</name>
<dbReference type="NCBIfam" id="NF009489">
    <property type="entry name" value="PRK12851.1"/>
    <property type="match status" value="1"/>
</dbReference>
<dbReference type="NCBIfam" id="NF000592">
    <property type="entry name" value="PRK00013.1"/>
    <property type="match status" value="1"/>
</dbReference>
<evidence type="ECO:0000256" key="8">
    <source>
        <dbReference type="RuleBase" id="RU000419"/>
    </source>
</evidence>
<dbReference type="NCBIfam" id="NF009488">
    <property type="entry name" value="PRK12850.1"/>
    <property type="match status" value="1"/>
</dbReference>
<dbReference type="GO" id="GO:0140662">
    <property type="term" value="F:ATP-dependent protein folding chaperone"/>
    <property type="evidence" value="ECO:0007669"/>
    <property type="project" value="InterPro"/>
</dbReference>
<comment type="function">
    <text evidence="6 8">Together with its co-chaperonin GroES, plays an essential role in assisting protein folding. The GroEL-GroES system forms a nano-cage that allows encapsulation of the non-native substrate proteins and provides a physical environment optimized to promote and accelerate protein folding.</text>
</comment>
<dbReference type="Pfam" id="PF00118">
    <property type="entry name" value="Cpn60_TCP1"/>
    <property type="match status" value="1"/>
</dbReference>
<protein>
    <recommendedName>
        <fullName evidence="6">Chaperonin GroEL</fullName>
        <ecNumber evidence="6">5.6.1.7</ecNumber>
    </recommendedName>
    <alternativeName>
        <fullName evidence="6">60 kDa chaperonin</fullName>
    </alternativeName>
    <alternativeName>
        <fullName evidence="6">Chaperonin-60</fullName>
        <shortName evidence="6">Cpn60</shortName>
    </alternativeName>
</protein>
<comment type="similarity">
    <text evidence="1 6 7">Belongs to the chaperonin (HSP60) family.</text>
</comment>
<dbReference type="FunFam" id="3.50.7.10:FF:000001">
    <property type="entry name" value="60 kDa chaperonin"/>
    <property type="match status" value="1"/>
</dbReference>
<dbReference type="CDD" id="cd03344">
    <property type="entry name" value="GroEL"/>
    <property type="match status" value="1"/>
</dbReference>
<comment type="subcellular location">
    <subcellularLocation>
        <location evidence="6">Cytoplasm</location>
    </subcellularLocation>
</comment>
<evidence type="ECO:0000256" key="5">
    <source>
        <dbReference type="ARBA" id="ARBA00023235"/>
    </source>
</evidence>
<dbReference type="GO" id="GO:0016853">
    <property type="term" value="F:isomerase activity"/>
    <property type="evidence" value="ECO:0007669"/>
    <property type="project" value="UniProtKB-KW"/>
</dbReference>
<comment type="caution">
    <text evidence="10">The sequence shown here is derived from an EMBL/GenBank/DDBJ whole genome shotgun (WGS) entry which is preliminary data.</text>
</comment>
<dbReference type="PANTHER" id="PTHR45633">
    <property type="entry name" value="60 KDA HEAT SHOCK PROTEIN, MITOCHONDRIAL"/>
    <property type="match status" value="1"/>
</dbReference>
<dbReference type="AlphaFoldDB" id="A0A2G9YVS1"/>
<evidence type="ECO:0000256" key="6">
    <source>
        <dbReference type="HAMAP-Rule" id="MF_00600"/>
    </source>
</evidence>
<gene>
    <name evidence="6 10" type="primary">groL</name>
    <name evidence="6" type="synonym">groEL</name>
    <name evidence="10" type="ORF">COX37_01730</name>
</gene>
<dbReference type="InterPro" id="IPR001844">
    <property type="entry name" value="Cpn60/GroEL"/>
</dbReference>
<keyword evidence="3 6" id="KW-0067">ATP-binding</keyword>
<dbReference type="SUPFAM" id="SSF48592">
    <property type="entry name" value="GroEL equatorial domain-like"/>
    <property type="match status" value="1"/>
</dbReference>
<accession>A0A2G9YVS1</accession>
<keyword evidence="5 6" id="KW-0413">Isomerase</keyword>
<dbReference type="SUPFAM" id="SSF54849">
    <property type="entry name" value="GroEL-intermediate domain like"/>
    <property type="match status" value="1"/>
</dbReference>
<comment type="subunit">
    <text evidence="6 8">Forms a cylinder of 14 subunits composed of two heptameric rings stacked back-to-back. Interacts with the co-chaperonin GroES.</text>
</comment>
<feature type="binding site" evidence="6">
    <location>
        <begin position="87"/>
        <end position="91"/>
    </location>
    <ligand>
        <name>ATP</name>
        <dbReference type="ChEBI" id="CHEBI:30616"/>
    </ligand>
</feature>
<keyword evidence="4 6" id="KW-0143">Chaperone</keyword>
<reference evidence="10 11" key="1">
    <citation type="submission" date="2017-09" db="EMBL/GenBank/DDBJ databases">
        <title>Depth-based differentiation of microbial function through sediment-hosted aquifers and enrichment of novel symbionts in the deep terrestrial subsurface.</title>
        <authorList>
            <person name="Probst A.J."/>
            <person name="Ladd B."/>
            <person name="Jarett J.K."/>
            <person name="Geller-Mcgrath D.E."/>
            <person name="Sieber C.M."/>
            <person name="Emerson J.B."/>
            <person name="Anantharaman K."/>
            <person name="Thomas B.C."/>
            <person name="Malmstrom R."/>
            <person name="Stieglmeier M."/>
            <person name="Klingl A."/>
            <person name="Woyke T."/>
            <person name="Ryan C.M."/>
            <person name="Banfield J.F."/>
        </authorList>
    </citation>
    <scope>NUCLEOTIDE SEQUENCE [LARGE SCALE GENOMIC DNA]</scope>
    <source>
        <strain evidence="10">CG23_combo_of_CG06-09_8_20_14_all_39_17</strain>
    </source>
</reference>
<dbReference type="PROSITE" id="PS00296">
    <property type="entry name" value="CHAPERONINS_CPN60"/>
    <property type="match status" value="1"/>
</dbReference>
<dbReference type="InterPro" id="IPR027409">
    <property type="entry name" value="GroEL-like_apical_dom_sf"/>
</dbReference>
<evidence type="ECO:0000256" key="2">
    <source>
        <dbReference type="ARBA" id="ARBA00022741"/>
    </source>
</evidence>
<dbReference type="Gene3D" id="1.10.560.10">
    <property type="entry name" value="GroEL-like equatorial domain"/>
    <property type="match status" value="1"/>
</dbReference>
<dbReference type="NCBIfam" id="NF009487">
    <property type="entry name" value="PRK12849.1"/>
    <property type="match status" value="1"/>
</dbReference>
<evidence type="ECO:0000256" key="7">
    <source>
        <dbReference type="RuleBase" id="RU000418"/>
    </source>
</evidence>
<keyword evidence="6" id="KW-0963">Cytoplasm</keyword>
<dbReference type="GO" id="GO:0005737">
    <property type="term" value="C:cytoplasm"/>
    <property type="evidence" value="ECO:0007669"/>
    <property type="project" value="UniProtKB-SubCell"/>
</dbReference>
<dbReference type="Gene3D" id="3.30.260.10">
    <property type="entry name" value="TCP-1-like chaperonin intermediate domain"/>
    <property type="match status" value="1"/>
</dbReference>
<dbReference type="InterPro" id="IPR018370">
    <property type="entry name" value="Chaperonin_Cpn60_CS"/>
</dbReference>
<dbReference type="InterPro" id="IPR002423">
    <property type="entry name" value="Cpn60/GroEL/TCP-1"/>
</dbReference>
<evidence type="ECO:0000256" key="4">
    <source>
        <dbReference type="ARBA" id="ARBA00023186"/>
    </source>
</evidence>
<dbReference type="EC" id="5.6.1.7" evidence="6"/>
<dbReference type="GO" id="GO:0042026">
    <property type="term" value="P:protein refolding"/>
    <property type="evidence" value="ECO:0007669"/>
    <property type="project" value="UniProtKB-UniRule"/>
</dbReference>
<dbReference type="GO" id="GO:0051082">
    <property type="term" value="F:unfolded protein binding"/>
    <property type="evidence" value="ECO:0007669"/>
    <property type="project" value="UniProtKB-UniRule"/>
</dbReference>
<proteinExistence type="inferred from homology"/>
<dbReference type="Gene3D" id="3.50.7.10">
    <property type="entry name" value="GroEL"/>
    <property type="match status" value="1"/>
</dbReference>
<dbReference type="EMBL" id="PCRO01000022">
    <property type="protein sequence ID" value="PIP22843.1"/>
    <property type="molecule type" value="Genomic_DNA"/>
</dbReference>
<evidence type="ECO:0000313" key="10">
    <source>
        <dbReference type="EMBL" id="PIP22843.1"/>
    </source>
</evidence>
<evidence type="ECO:0000256" key="9">
    <source>
        <dbReference type="SAM" id="MobiDB-lite"/>
    </source>
</evidence>
<dbReference type="PRINTS" id="PR00298">
    <property type="entry name" value="CHAPERONIN60"/>
</dbReference>
<dbReference type="HAMAP" id="MF_00600">
    <property type="entry name" value="CH60"/>
    <property type="match status" value="1"/>
</dbReference>
<dbReference type="InterPro" id="IPR027413">
    <property type="entry name" value="GROEL-like_equatorial_sf"/>
</dbReference>